<evidence type="ECO:0000256" key="2">
    <source>
        <dbReference type="ARBA" id="ARBA00007613"/>
    </source>
</evidence>
<dbReference type="GO" id="GO:0015562">
    <property type="term" value="F:efflux transmembrane transporter activity"/>
    <property type="evidence" value="ECO:0007669"/>
    <property type="project" value="InterPro"/>
</dbReference>
<dbReference type="PANTHER" id="PTHR30026:SF20">
    <property type="entry name" value="OUTER MEMBRANE PROTEIN TOLC"/>
    <property type="match status" value="1"/>
</dbReference>
<dbReference type="Gene3D" id="1.20.1600.10">
    <property type="entry name" value="Outer membrane efflux proteins (OEP)"/>
    <property type="match status" value="1"/>
</dbReference>
<gene>
    <name evidence="10" type="ORF">RSPPHO_02434</name>
</gene>
<feature type="signal peptide" evidence="9">
    <location>
        <begin position="1"/>
        <end position="39"/>
    </location>
</feature>
<evidence type="ECO:0000256" key="8">
    <source>
        <dbReference type="SAM" id="Coils"/>
    </source>
</evidence>
<dbReference type="KEGG" id="rpm:RSPPHO_02434"/>
<dbReference type="PATRIC" id="fig|1150469.3.peg.2764"/>
<dbReference type="EMBL" id="HE663493">
    <property type="protein sequence ID" value="CCG09060.1"/>
    <property type="molecule type" value="Genomic_DNA"/>
</dbReference>
<comment type="subcellular location">
    <subcellularLocation>
        <location evidence="1">Cell outer membrane</location>
    </subcellularLocation>
</comment>
<evidence type="ECO:0000256" key="5">
    <source>
        <dbReference type="ARBA" id="ARBA00022692"/>
    </source>
</evidence>
<sequence>MTRGIRVKRMAIGVSFWGNRRARLGTASLMGLLALGVSACVSPTPYSQAEHDARAQQDVVSMFQDQQPVTGPITLEEAVARALKYNLDRRLKLMEEAVSRREVDVAEMSLLPKLAASAGYSARSNYDASVSRTMNGTNAGQVGDTYTSSDAKAFETANLVASWNVLDFGIGYIRARQQADQSLIVSERRRQVVQNVVQDVRAAYWRAAAADRLLKRLDPLLVEVQAAVADADAAVSLRIGPLLEALDYQRSVLEAERQLKSLRSQMTQARTELATLMNLRPGTPFLIAAAEFPTPTHLPTLPADTDNLELLALSNRSEVRGESYQLRINENESWVAILRMLPGLELSSSYDYSGNKYLLNNAWASGSMQLTWNLLNLLSGPRAIALAESQEQLSHVRRHALSMAVLSQVNVADLAYRTALEDYQLAQRIAEVENRILSQLEAGKAARQQGRRAVVRGQMGATLADLRRDMAYADLQAAWGRMFATVGADPLPEELTAADLPTLSATLAQTFQRWEKGEIRSDMPVAPKTAGS</sequence>
<dbReference type="SUPFAM" id="SSF56954">
    <property type="entry name" value="Outer membrane efflux proteins (OEP)"/>
    <property type="match status" value="1"/>
</dbReference>
<evidence type="ECO:0000256" key="4">
    <source>
        <dbReference type="ARBA" id="ARBA00022452"/>
    </source>
</evidence>
<feature type="chain" id="PRO_5003607126" evidence="9">
    <location>
        <begin position="40"/>
        <end position="532"/>
    </location>
</feature>
<evidence type="ECO:0000313" key="10">
    <source>
        <dbReference type="EMBL" id="CCG09060.1"/>
    </source>
</evidence>
<feature type="coiled-coil region" evidence="8">
    <location>
        <begin position="245"/>
        <end position="279"/>
    </location>
</feature>
<keyword evidence="5" id="KW-0812">Transmembrane</keyword>
<dbReference type="InterPro" id="IPR003423">
    <property type="entry name" value="OMP_efflux"/>
</dbReference>
<evidence type="ECO:0000256" key="1">
    <source>
        <dbReference type="ARBA" id="ARBA00004442"/>
    </source>
</evidence>
<dbReference type="PANTHER" id="PTHR30026">
    <property type="entry name" value="OUTER MEMBRANE PROTEIN TOLC"/>
    <property type="match status" value="1"/>
</dbReference>
<organism evidence="10 11">
    <name type="scientific">Pararhodospirillum photometricum DSM 122</name>
    <dbReference type="NCBI Taxonomy" id="1150469"/>
    <lineage>
        <taxon>Bacteria</taxon>
        <taxon>Pseudomonadati</taxon>
        <taxon>Pseudomonadota</taxon>
        <taxon>Alphaproteobacteria</taxon>
        <taxon>Rhodospirillales</taxon>
        <taxon>Rhodospirillaceae</taxon>
        <taxon>Pararhodospirillum</taxon>
    </lineage>
</organism>
<dbReference type="Proteomes" id="UP000033220">
    <property type="component" value="Chromosome DSM 122"/>
</dbReference>
<keyword evidence="3" id="KW-0813">Transport</keyword>
<dbReference type="GO" id="GO:0015288">
    <property type="term" value="F:porin activity"/>
    <property type="evidence" value="ECO:0007669"/>
    <property type="project" value="TreeGrafter"/>
</dbReference>
<evidence type="ECO:0000256" key="6">
    <source>
        <dbReference type="ARBA" id="ARBA00023136"/>
    </source>
</evidence>
<keyword evidence="6" id="KW-0472">Membrane</keyword>
<protein>
    <submittedName>
        <fullName evidence="10">Outer membrane efflux protein</fullName>
    </submittedName>
</protein>
<dbReference type="STRING" id="1150469.RSPPHO_02434"/>
<dbReference type="AlphaFoldDB" id="H6SM45"/>
<keyword evidence="8" id="KW-0175">Coiled coil</keyword>
<evidence type="ECO:0000256" key="3">
    <source>
        <dbReference type="ARBA" id="ARBA00022448"/>
    </source>
</evidence>
<evidence type="ECO:0000313" key="11">
    <source>
        <dbReference type="Proteomes" id="UP000033220"/>
    </source>
</evidence>
<keyword evidence="11" id="KW-1185">Reference proteome</keyword>
<dbReference type="Pfam" id="PF02321">
    <property type="entry name" value="OEP"/>
    <property type="match status" value="1"/>
</dbReference>
<dbReference type="InterPro" id="IPR051906">
    <property type="entry name" value="TolC-like"/>
</dbReference>
<evidence type="ECO:0000256" key="7">
    <source>
        <dbReference type="ARBA" id="ARBA00023237"/>
    </source>
</evidence>
<proteinExistence type="inferred from homology"/>
<keyword evidence="4" id="KW-1134">Transmembrane beta strand</keyword>
<dbReference type="GO" id="GO:0009279">
    <property type="term" value="C:cell outer membrane"/>
    <property type="evidence" value="ECO:0007669"/>
    <property type="project" value="UniProtKB-SubCell"/>
</dbReference>
<accession>H6SM45</accession>
<reference evidence="10 11" key="1">
    <citation type="submission" date="2012-02" db="EMBL/GenBank/DDBJ databases">
        <title>Shotgun genome sequence of Phaeospirillum photometricum DSM 122.</title>
        <authorList>
            <person name="Duquesne K."/>
            <person name="Sturgis J."/>
        </authorList>
    </citation>
    <scope>NUCLEOTIDE SEQUENCE [LARGE SCALE GENOMIC DNA]</scope>
    <source>
        <strain evidence="11">DSM122</strain>
    </source>
</reference>
<evidence type="ECO:0000256" key="9">
    <source>
        <dbReference type="SAM" id="SignalP"/>
    </source>
</evidence>
<name>H6SM45_PARPM</name>
<keyword evidence="9" id="KW-0732">Signal</keyword>
<dbReference type="eggNOG" id="COG1538">
    <property type="taxonomic scope" value="Bacteria"/>
</dbReference>
<dbReference type="HOGENOM" id="CLU_023283_0_0_5"/>
<keyword evidence="7" id="KW-0998">Cell outer membrane</keyword>
<comment type="similarity">
    <text evidence="2">Belongs to the outer membrane factor (OMF) (TC 1.B.17) family.</text>
</comment>
<dbReference type="GO" id="GO:1990281">
    <property type="term" value="C:efflux pump complex"/>
    <property type="evidence" value="ECO:0007669"/>
    <property type="project" value="TreeGrafter"/>
</dbReference>